<dbReference type="EMBL" id="JADDIV010000004">
    <property type="protein sequence ID" value="MBE7369220.1"/>
    <property type="molecule type" value="Genomic_DNA"/>
</dbReference>
<dbReference type="PRINTS" id="PR01023">
    <property type="entry name" value="NAFLGMOTY"/>
</dbReference>
<evidence type="ECO:0000256" key="1">
    <source>
        <dbReference type="ARBA" id="ARBA00004442"/>
    </source>
</evidence>
<dbReference type="Gene3D" id="3.30.1330.60">
    <property type="entry name" value="OmpA-like domain"/>
    <property type="match status" value="1"/>
</dbReference>
<dbReference type="RefSeq" id="WP_193677813.1">
    <property type="nucleotide sequence ID" value="NZ_JADDIV010000004.1"/>
</dbReference>
<keyword evidence="2 4" id="KW-0472">Membrane</keyword>
<organism evidence="7 8">
    <name type="scientific">Ramlibacter pallidus</name>
    <dbReference type="NCBI Taxonomy" id="2780087"/>
    <lineage>
        <taxon>Bacteria</taxon>
        <taxon>Pseudomonadati</taxon>
        <taxon>Pseudomonadota</taxon>
        <taxon>Betaproteobacteria</taxon>
        <taxon>Burkholderiales</taxon>
        <taxon>Comamonadaceae</taxon>
        <taxon>Ramlibacter</taxon>
    </lineage>
</organism>
<reference evidence="7 8" key="1">
    <citation type="submission" date="2020-10" db="EMBL/GenBank/DDBJ databases">
        <title>Ramlibacter sp. HM2 16S ribosomal RNA gene Genome sequencing and assembly.</title>
        <authorList>
            <person name="Kang M."/>
        </authorList>
    </citation>
    <scope>NUCLEOTIDE SEQUENCE [LARGE SCALE GENOMIC DNA]</scope>
    <source>
        <strain evidence="7 8">HM2</strain>
    </source>
</reference>
<accession>A0ABR9S6R3</accession>
<feature type="signal peptide" evidence="5">
    <location>
        <begin position="1"/>
        <end position="18"/>
    </location>
</feature>
<evidence type="ECO:0000256" key="4">
    <source>
        <dbReference type="PROSITE-ProRule" id="PRU00473"/>
    </source>
</evidence>
<proteinExistence type="predicted"/>
<keyword evidence="8" id="KW-1185">Reference proteome</keyword>
<dbReference type="PANTHER" id="PTHR30329:SF21">
    <property type="entry name" value="LIPOPROTEIN YIAD-RELATED"/>
    <property type="match status" value="1"/>
</dbReference>
<evidence type="ECO:0000256" key="3">
    <source>
        <dbReference type="ARBA" id="ARBA00023237"/>
    </source>
</evidence>
<comment type="subcellular location">
    <subcellularLocation>
        <location evidence="1">Cell outer membrane</location>
    </subcellularLocation>
</comment>
<dbReference type="PROSITE" id="PS51257">
    <property type="entry name" value="PROKAR_LIPOPROTEIN"/>
    <property type="match status" value="1"/>
</dbReference>
<dbReference type="Proteomes" id="UP000806285">
    <property type="component" value="Unassembled WGS sequence"/>
</dbReference>
<name>A0ABR9S6R3_9BURK</name>
<dbReference type="PANTHER" id="PTHR30329">
    <property type="entry name" value="STATOR ELEMENT OF FLAGELLAR MOTOR COMPLEX"/>
    <property type="match status" value="1"/>
</dbReference>
<dbReference type="Pfam" id="PF00691">
    <property type="entry name" value="OmpA"/>
    <property type="match status" value="1"/>
</dbReference>
<dbReference type="InterPro" id="IPR006664">
    <property type="entry name" value="OMP_bac"/>
</dbReference>
<protein>
    <submittedName>
        <fullName evidence="7">OmpA family protein</fullName>
    </submittedName>
</protein>
<feature type="domain" description="OmpA-like" evidence="6">
    <location>
        <begin position="94"/>
        <end position="211"/>
    </location>
</feature>
<dbReference type="InterPro" id="IPR006665">
    <property type="entry name" value="OmpA-like"/>
</dbReference>
<keyword evidence="5" id="KW-0732">Signal</keyword>
<evidence type="ECO:0000256" key="2">
    <source>
        <dbReference type="ARBA" id="ARBA00023136"/>
    </source>
</evidence>
<dbReference type="CDD" id="cd07185">
    <property type="entry name" value="OmpA_C-like"/>
    <property type="match status" value="1"/>
</dbReference>
<keyword evidence="3" id="KW-0998">Cell outer membrane</keyword>
<gene>
    <name evidence="7" type="ORF">IM787_16780</name>
</gene>
<evidence type="ECO:0000256" key="5">
    <source>
        <dbReference type="SAM" id="SignalP"/>
    </source>
</evidence>
<evidence type="ECO:0000313" key="8">
    <source>
        <dbReference type="Proteomes" id="UP000806285"/>
    </source>
</evidence>
<dbReference type="Pfam" id="PF13441">
    <property type="entry name" value="Gly-zipper_YMGG"/>
    <property type="match status" value="1"/>
</dbReference>
<evidence type="ECO:0000259" key="6">
    <source>
        <dbReference type="PROSITE" id="PS51123"/>
    </source>
</evidence>
<dbReference type="InterPro" id="IPR050330">
    <property type="entry name" value="Bact_OuterMem_StrucFunc"/>
</dbReference>
<dbReference type="SUPFAM" id="SSF103088">
    <property type="entry name" value="OmpA-like"/>
    <property type="match status" value="1"/>
</dbReference>
<sequence>MKKIHIAAAALGAASLLAGCAGQQMSETGRNTAIGAGIGALAGAAIGGNAKGALIGAGVGAAGGYIWSQHMEQKKQAMQRATMGSGVAVVQTPDNQLKLEVPSDVSFAVGRADINPRMRPILDQFASGLAQQQGTEVRIIGHTDNTGSDELNNRLSLDRAQSVRDYLLSRGVRADSVQIAGRGEREPVAENTTEAGRAKNRRVEIFLGERANVAAR</sequence>
<feature type="chain" id="PRO_5047327990" evidence="5">
    <location>
        <begin position="19"/>
        <end position="216"/>
    </location>
</feature>
<dbReference type="InterPro" id="IPR027367">
    <property type="entry name" value="Gly-zipper_YMGG"/>
</dbReference>
<dbReference type="InterPro" id="IPR036737">
    <property type="entry name" value="OmpA-like_sf"/>
</dbReference>
<dbReference type="PRINTS" id="PR01021">
    <property type="entry name" value="OMPADOMAIN"/>
</dbReference>
<evidence type="ECO:0000313" key="7">
    <source>
        <dbReference type="EMBL" id="MBE7369220.1"/>
    </source>
</evidence>
<comment type="caution">
    <text evidence="7">The sequence shown here is derived from an EMBL/GenBank/DDBJ whole genome shotgun (WGS) entry which is preliminary data.</text>
</comment>
<dbReference type="PROSITE" id="PS51123">
    <property type="entry name" value="OMPA_2"/>
    <property type="match status" value="1"/>
</dbReference>